<dbReference type="EMBL" id="JACAGC010000013">
    <property type="protein sequence ID" value="KAF6323420.1"/>
    <property type="molecule type" value="Genomic_DNA"/>
</dbReference>
<dbReference type="AlphaFoldDB" id="A0A7J7VEH3"/>
<dbReference type="FunFam" id="1.10.510.10:FF:000571">
    <property type="entry name" value="Maternal embryonic leucine zipper kinase"/>
    <property type="match status" value="1"/>
</dbReference>
<dbReference type="PANTHER" id="PTHR24346">
    <property type="entry name" value="MAP/MICROTUBULE AFFINITY-REGULATING KINASE"/>
    <property type="match status" value="1"/>
</dbReference>
<dbReference type="InterPro" id="IPR000719">
    <property type="entry name" value="Prot_kinase_dom"/>
</dbReference>
<name>A0A7J7VEH3_RHIFE</name>
<evidence type="ECO:0000256" key="5">
    <source>
        <dbReference type="ARBA" id="ARBA00022777"/>
    </source>
</evidence>
<accession>A0A7J7VEH3</accession>
<organism evidence="10 11">
    <name type="scientific">Rhinolophus ferrumequinum</name>
    <name type="common">Greater horseshoe bat</name>
    <dbReference type="NCBI Taxonomy" id="59479"/>
    <lineage>
        <taxon>Eukaryota</taxon>
        <taxon>Metazoa</taxon>
        <taxon>Chordata</taxon>
        <taxon>Craniata</taxon>
        <taxon>Vertebrata</taxon>
        <taxon>Euteleostomi</taxon>
        <taxon>Mammalia</taxon>
        <taxon>Eutheria</taxon>
        <taxon>Laurasiatheria</taxon>
        <taxon>Chiroptera</taxon>
        <taxon>Yinpterochiroptera</taxon>
        <taxon>Rhinolophoidea</taxon>
        <taxon>Rhinolophidae</taxon>
        <taxon>Rhinolophinae</taxon>
        <taxon>Rhinolophus</taxon>
    </lineage>
</organism>
<evidence type="ECO:0000256" key="8">
    <source>
        <dbReference type="ARBA" id="ARBA00048679"/>
    </source>
</evidence>
<reference evidence="10 11" key="1">
    <citation type="journal article" date="2020" name="Nature">
        <title>Six reference-quality genomes reveal evolution of bat adaptations.</title>
        <authorList>
            <person name="Jebb D."/>
            <person name="Huang Z."/>
            <person name="Pippel M."/>
            <person name="Hughes G.M."/>
            <person name="Lavrichenko K."/>
            <person name="Devanna P."/>
            <person name="Winkler S."/>
            <person name="Jermiin L.S."/>
            <person name="Skirmuntt E.C."/>
            <person name="Katzourakis A."/>
            <person name="Burkitt-Gray L."/>
            <person name="Ray D.A."/>
            <person name="Sullivan K.A.M."/>
            <person name="Roscito J.G."/>
            <person name="Kirilenko B.M."/>
            <person name="Davalos L.M."/>
            <person name="Corthals A.P."/>
            <person name="Power M.L."/>
            <person name="Jones G."/>
            <person name="Ransome R.D."/>
            <person name="Dechmann D.K.N."/>
            <person name="Locatelli A.G."/>
            <person name="Puechmaille S.J."/>
            <person name="Fedrigo O."/>
            <person name="Jarvis E.D."/>
            <person name="Hiller M."/>
            <person name="Vernes S.C."/>
            <person name="Myers E.W."/>
            <person name="Teeling E.C."/>
        </authorList>
    </citation>
    <scope>NUCLEOTIDE SEQUENCE [LARGE SCALE GENOMIC DNA]</scope>
    <source>
        <strain evidence="10">MRhiFer1</strain>
        <tissue evidence="10">Lung</tissue>
    </source>
</reference>
<keyword evidence="5" id="KW-0418">Kinase</keyword>
<keyword evidence="3" id="KW-0808">Transferase</keyword>
<dbReference type="OrthoDB" id="9807223at2759"/>
<dbReference type="GO" id="GO:0004674">
    <property type="term" value="F:protein serine/threonine kinase activity"/>
    <property type="evidence" value="ECO:0007669"/>
    <property type="project" value="UniProtKB-KW"/>
</dbReference>
<dbReference type="GO" id="GO:0035556">
    <property type="term" value="P:intracellular signal transduction"/>
    <property type="evidence" value="ECO:0007669"/>
    <property type="project" value="TreeGrafter"/>
</dbReference>
<dbReference type="Gene3D" id="1.10.510.10">
    <property type="entry name" value="Transferase(Phosphotransferase) domain 1"/>
    <property type="match status" value="1"/>
</dbReference>
<dbReference type="EC" id="2.7.11.1" evidence="1"/>
<keyword evidence="2" id="KW-0723">Serine/threonine-protein kinase</keyword>
<evidence type="ECO:0000259" key="9">
    <source>
        <dbReference type="PROSITE" id="PS50011"/>
    </source>
</evidence>
<evidence type="ECO:0000256" key="7">
    <source>
        <dbReference type="ARBA" id="ARBA00047899"/>
    </source>
</evidence>
<feature type="domain" description="Protein kinase" evidence="9">
    <location>
        <begin position="19"/>
        <end position="268"/>
    </location>
</feature>
<keyword evidence="6" id="KW-0067">ATP-binding</keyword>
<dbReference type="Gene3D" id="1.10.8.10">
    <property type="entry name" value="DNA helicase RuvA subunit, C-terminal domain"/>
    <property type="match status" value="1"/>
</dbReference>
<gene>
    <name evidence="10" type="ORF">mRhiFer1_008397</name>
</gene>
<dbReference type="PROSITE" id="PS50011">
    <property type="entry name" value="PROTEIN_KINASE_DOM"/>
    <property type="match status" value="1"/>
</dbReference>
<protein>
    <recommendedName>
        <fullName evidence="1">non-specific serine/threonine protein kinase</fullName>
        <ecNumber evidence="1">2.7.11.1</ecNumber>
    </recommendedName>
</protein>
<dbReference type="Proteomes" id="UP000585614">
    <property type="component" value="Unassembled WGS sequence"/>
</dbReference>
<keyword evidence="4" id="KW-0547">Nucleotide-binding</keyword>
<evidence type="ECO:0000256" key="3">
    <source>
        <dbReference type="ARBA" id="ARBA00022679"/>
    </source>
</evidence>
<comment type="catalytic activity">
    <reaction evidence="7">
        <text>L-threonyl-[protein] + ATP = O-phospho-L-threonyl-[protein] + ADP + H(+)</text>
        <dbReference type="Rhea" id="RHEA:46608"/>
        <dbReference type="Rhea" id="RHEA-COMP:11060"/>
        <dbReference type="Rhea" id="RHEA-COMP:11605"/>
        <dbReference type="ChEBI" id="CHEBI:15378"/>
        <dbReference type="ChEBI" id="CHEBI:30013"/>
        <dbReference type="ChEBI" id="CHEBI:30616"/>
        <dbReference type="ChEBI" id="CHEBI:61977"/>
        <dbReference type="ChEBI" id="CHEBI:456216"/>
        <dbReference type="EC" id="2.7.11.1"/>
    </reaction>
</comment>
<evidence type="ECO:0000313" key="10">
    <source>
        <dbReference type="EMBL" id="KAF6323420.1"/>
    </source>
</evidence>
<dbReference type="FunFam" id="3.30.200.20:FF:000003">
    <property type="entry name" value="Non-specific serine/threonine protein kinase"/>
    <property type="match status" value="1"/>
</dbReference>
<comment type="caution">
    <text evidence="10">The sequence shown here is derived from an EMBL/GenBank/DDBJ whole genome shotgun (WGS) entry which is preliminary data.</text>
</comment>
<dbReference type="PANTHER" id="PTHR24346:SF95">
    <property type="entry name" value="SPERM MOTILITY KINASE 3A"/>
    <property type="match status" value="1"/>
</dbReference>
<evidence type="ECO:0000256" key="6">
    <source>
        <dbReference type="ARBA" id="ARBA00022840"/>
    </source>
</evidence>
<dbReference type="GO" id="GO:0005737">
    <property type="term" value="C:cytoplasm"/>
    <property type="evidence" value="ECO:0007669"/>
    <property type="project" value="TreeGrafter"/>
</dbReference>
<dbReference type="Gene3D" id="3.30.200.20">
    <property type="entry name" value="Phosphorylase Kinase, domain 1"/>
    <property type="match status" value="1"/>
</dbReference>
<dbReference type="Pfam" id="PF00069">
    <property type="entry name" value="Pkinase"/>
    <property type="match status" value="1"/>
</dbReference>
<evidence type="ECO:0000313" key="11">
    <source>
        <dbReference type="Proteomes" id="UP000585614"/>
    </source>
</evidence>
<comment type="catalytic activity">
    <reaction evidence="8">
        <text>L-seryl-[protein] + ATP = O-phospho-L-seryl-[protein] + ADP + H(+)</text>
        <dbReference type="Rhea" id="RHEA:17989"/>
        <dbReference type="Rhea" id="RHEA-COMP:9863"/>
        <dbReference type="Rhea" id="RHEA-COMP:11604"/>
        <dbReference type="ChEBI" id="CHEBI:15378"/>
        <dbReference type="ChEBI" id="CHEBI:29999"/>
        <dbReference type="ChEBI" id="CHEBI:30616"/>
        <dbReference type="ChEBI" id="CHEBI:83421"/>
        <dbReference type="ChEBI" id="CHEBI:456216"/>
        <dbReference type="EC" id="2.7.11.1"/>
    </reaction>
</comment>
<evidence type="ECO:0000256" key="1">
    <source>
        <dbReference type="ARBA" id="ARBA00012513"/>
    </source>
</evidence>
<dbReference type="SUPFAM" id="SSF56112">
    <property type="entry name" value="Protein kinase-like (PK-like)"/>
    <property type="match status" value="1"/>
</dbReference>
<dbReference type="GO" id="GO:0005524">
    <property type="term" value="F:ATP binding"/>
    <property type="evidence" value="ECO:0007669"/>
    <property type="project" value="UniProtKB-KW"/>
</dbReference>
<evidence type="ECO:0000256" key="4">
    <source>
        <dbReference type="ARBA" id="ARBA00022741"/>
    </source>
</evidence>
<dbReference type="InterPro" id="IPR011009">
    <property type="entry name" value="Kinase-like_dom_sf"/>
</dbReference>
<sequence length="337" mass="38055">MSHDFSDVPVDQEPYSGHYELLQTTGKGTFSKVVLGQHLLTGTKVAIKIMDQLVAFQVHRPVLREVHCMADLHHPNFVQLFHMISTTKSLFLVLELVPGGDLVDYLCAYSCMPEDNARSIFQQLVSAVQYCHDKGVAHRHLNAHSVLQDTQMNTKLKDFGLGTSFTGRQLSTFCGSPTYAAPELFLGQKYHGPAADLWSLGVLLYRTLLNTVPFKGMNWGDLQRKVLRGTYVVPSYLSSEVENFLKKTTNPQPPEERNLKDIMPDASLNKGHEEELKPYIEPPSDVTDPWVTKEMLNLGFHWEDIKDTLSKKTYNNVLAKYCILNTKNQKSSVTPSR</sequence>
<proteinExistence type="predicted"/>
<evidence type="ECO:0000256" key="2">
    <source>
        <dbReference type="ARBA" id="ARBA00022527"/>
    </source>
</evidence>